<accession>A0AC61L0C2</accession>
<reference evidence="1" key="1">
    <citation type="submission" date="2018-01" db="EMBL/GenBank/DDBJ databases">
        <authorList>
            <person name="Krukenberg V."/>
        </authorList>
    </citation>
    <scope>NUCLEOTIDE SEQUENCE</scope>
    <source>
        <strain evidence="1">E20ANME2</strain>
    </source>
</reference>
<evidence type="ECO:0000313" key="2">
    <source>
        <dbReference type="Proteomes" id="UP000248329"/>
    </source>
</evidence>
<dbReference type="EMBL" id="PQXF01000027">
    <property type="protein sequence ID" value="PXF59185.1"/>
    <property type="molecule type" value="Genomic_DNA"/>
</dbReference>
<evidence type="ECO:0000313" key="1">
    <source>
        <dbReference type="EMBL" id="PXF59185.1"/>
    </source>
</evidence>
<proteinExistence type="predicted"/>
<sequence length="428" mass="47115">MKLDTKIVILLLIATTAVTFSGCIGENVVHLQSRPINDLTCRYDVTRLTTDSAGNADPVWSHDGSKIFFRSGPNIGVMDPDGGNVKTLTRGAYPALSRDGSRVFFHRIVEEERELWVMKPDGSDEKRVVSLPVTDDQPLLGSGWTLSPDGGKVCYYAQYSTGKTAYDRHEIAADIRIMDVNKGNETTIVSGISHTDFYNPDLIWSPDGQKILFQASRVCSNELTAVSIRVVDVDNTDTEQISTETGECFGAKWSPDGGKIAYISDRGAAGQEDTVNIRIVNLGDDDSEQLTESRAFKTDLAWSPDGNRMAYISRSTRAYCYSGKIDKNDAKSGIWVMNSDGGDKDLLLSIPYNYGMMHDLKWSPDGSRIAFVWAPNAKFGWEKTDIYVIDVPATAADGGGEIKRPSETSPPTSEAYQTPDNRRCSKIQ</sequence>
<organism evidence="1 2">
    <name type="scientific">Candidatus Methanogaster sp</name>
    <dbReference type="NCBI Taxonomy" id="3386292"/>
    <lineage>
        <taxon>Archaea</taxon>
        <taxon>Methanobacteriati</taxon>
        <taxon>Methanobacteriota</taxon>
        <taxon>Stenosarchaea group</taxon>
        <taxon>Methanomicrobia</taxon>
        <taxon>Methanosarcinales</taxon>
        <taxon>ANME-2 cluster</taxon>
        <taxon>Candidatus Methanogasteraceae</taxon>
        <taxon>Candidatus Methanogaster</taxon>
    </lineage>
</organism>
<protein>
    <submittedName>
        <fullName evidence="1">Uncharacterized protein</fullName>
    </submittedName>
</protein>
<gene>
    <name evidence="1" type="ORF">C4B59_11810</name>
</gene>
<name>A0AC61L0C2_9EURY</name>
<dbReference type="Proteomes" id="UP000248329">
    <property type="component" value="Unassembled WGS sequence"/>
</dbReference>
<comment type="caution">
    <text evidence="1">The sequence shown here is derived from an EMBL/GenBank/DDBJ whole genome shotgun (WGS) entry which is preliminary data.</text>
</comment>